<comment type="caution">
    <text evidence="1">The sequence shown here is derived from an EMBL/GenBank/DDBJ whole genome shotgun (WGS) entry which is preliminary data.</text>
</comment>
<reference evidence="1 2" key="1">
    <citation type="submission" date="2015-01" db="EMBL/GenBank/DDBJ databases">
        <title>Evolution of Trichinella species and genotypes.</title>
        <authorList>
            <person name="Korhonen P.K."/>
            <person name="Edoardo P."/>
            <person name="Giuseppe L.R."/>
            <person name="Gasser R.B."/>
        </authorList>
    </citation>
    <scope>NUCLEOTIDE SEQUENCE [LARGE SCALE GENOMIC DNA]</scope>
    <source>
        <strain evidence="1">ISS1029</strain>
    </source>
</reference>
<dbReference type="EMBL" id="JYDP01000821">
    <property type="protein sequence ID" value="KRY99488.1"/>
    <property type="molecule type" value="Genomic_DNA"/>
</dbReference>
<organism evidence="1 2">
    <name type="scientific">Trichinella zimbabwensis</name>
    <dbReference type="NCBI Taxonomy" id="268475"/>
    <lineage>
        <taxon>Eukaryota</taxon>
        <taxon>Metazoa</taxon>
        <taxon>Ecdysozoa</taxon>
        <taxon>Nematoda</taxon>
        <taxon>Enoplea</taxon>
        <taxon>Dorylaimia</taxon>
        <taxon>Trichinellida</taxon>
        <taxon>Trichinellidae</taxon>
        <taxon>Trichinella</taxon>
    </lineage>
</organism>
<accession>A0A0V1GMP2</accession>
<proteinExistence type="predicted"/>
<protein>
    <submittedName>
        <fullName evidence="1">Uncharacterized protein</fullName>
    </submittedName>
</protein>
<sequence>MPCISSTGYVYKCWQEDQAKSHALLLQMTMYSHVGDRQAHSKSVSSVMVEDVFAKTV</sequence>
<evidence type="ECO:0000313" key="2">
    <source>
        <dbReference type="Proteomes" id="UP000055024"/>
    </source>
</evidence>
<keyword evidence="2" id="KW-1185">Reference proteome</keyword>
<evidence type="ECO:0000313" key="1">
    <source>
        <dbReference type="EMBL" id="KRY99488.1"/>
    </source>
</evidence>
<dbReference type="Proteomes" id="UP000055024">
    <property type="component" value="Unassembled WGS sequence"/>
</dbReference>
<name>A0A0V1GMP2_9BILA</name>
<dbReference type="AlphaFoldDB" id="A0A0V1GMP2"/>
<gene>
    <name evidence="1" type="ORF">T11_12891</name>
</gene>